<dbReference type="EMBL" id="QKYN01000121">
    <property type="protein sequence ID" value="RAG82176.1"/>
    <property type="molecule type" value="Genomic_DNA"/>
</dbReference>
<dbReference type="GO" id="GO:0005737">
    <property type="term" value="C:cytoplasm"/>
    <property type="evidence" value="ECO:0007669"/>
    <property type="project" value="TreeGrafter"/>
</dbReference>
<accession>A0A2X0IWQ5</accession>
<gene>
    <name evidence="4" type="ORF">DN069_28945</name>
</gene>
<dbReference type="GO" id="GO:0003677">
    <property type="term" value="F:DNA binding"/>
    <property type="evidence" value="ECO:0007669"/>
    <property type="project" value="InterPro"/>
</dbReference>
<dbReference type="PROSITE" id="PS50043">
    <property type="entry name" value="HTH_LUXR_2"/>
    <property type="match status" value="1"/>
</dbReference>
<evidence type="ECO:0000256" key="2">
    <source>
        <dbReference type="ARBA" id="ARBA00022840"/>
    </source>
</evidence>
<sequence length="924" mass="99622">MDSNAPRDLVGRAEQIEEISGFFGAGTVQGRALLLSGDPGVGKTVLLQEIAKAMAAAGSTVLSATGVQFEAELTYAGLHELLFPLGDQFQNLGDTHREALRSALGFGHGPVPDRLLVANAVHTLLRQVALEHPVFVVVDDLPWLDRASAAVLGFVARRLAGSRIGLLAASRSGADSFFERGQVTEYELQPLDRDAALDLINARYPGLAPRVRDRVLVQAQGNPLALLELPTALTPAQRTALADVPAVLPLSQRLQALYASRISALPTASQHLLLLLALDGSGELGVLRIATEGPADLSALAVAESDRLVTVDDRKRRVVFRHPLIASAVVATSTLNDRCRTHLALADFRKEEPERRAWHLGEATLTADEEVAALLQQAAHLIARRGDAVSAIATMTRAAELSPRSADRGRRLAEAAYIGADATGELDVASVLLDSARRAEPRLTNSLLAAATAAFLVLNSGDGDVDTAHRLLVGAVESGTHAYDAHDSALIEALHTLLLVCWFGGRSALWEPFYAALDRLRPTPPTLLSACSKTFPDPARTGAAGLKELDQVLAGARDEEDLGRIIRMGTASVYPDRLAEVREASWRVVRQGRRGGPARRHIGALMHLGLQDFLTGEWEEAGRLAGEGLRVCEEHEYRFFTWYFQYIQALLAAVGGDHQASHALADRITQWAVPRKAFGAVAFANHARVLADLGEGNYEGAYRHAAAMSPPGVLASHTPHAMWVCMDLVEAAIRTQRFAEAQAHVRAMDEAGIASLSPRLELLVAASTALVSPDDQVIGRFECALVVSGAEQWPFELARARLVYGERLRRMRSLTDARTQLTSAAETFERLGARPWATRANNELRATRRTRTSGTRDSVTLTAQELEIAQLAASGLTNKQIAERLYLSPRTVGSHLYQLFPKLGITSRAALRDALASFPSPSAP</sequence>
<keyword evidence="2" id="KW-0067">ATP-binding</keyword>
<dbReference type="SUPFAM" id="SSF46894">
    <property type="entry name" value="C-terminal effector domain of the bipartite response regulators"/>
    <property type="match status" value="1"/>
</dbReference>
<reference evidence="4 5" key="1">
    <citation type="submission" date="2018-06" db="EMBL/GenBank/DDBJ databases">
        <title>Streptacidiphilus pinicola sp. nov., isolated from pine grove soil.</title>
        <authorList>
            <person name="Roh S.G."/>
            <person name="Park S."/>
            <person name="Kim M.-K."/>
            <person name="Yun B.-R."/>
            <person name="Park J."/>
            <person name="Kim M.J."/>
            <person name="Kim Y.S."/>
            <person name="Kim S.B."/>
        </authorList>
    </citation>
    <scope>NUCLEOTIDE SEQUENCE [LARGE SCALE GENOMIC DNA]</scope>
    <source>
        <strain evidence="4 5">MMS16-CNU450</strain>
    </source>
</reference>
<proteinExistence type="predicted"/>
<dbReference type="InterPro" id="IPR027417">
    <property type="entry name" value="P-loop_NTPase"/>
</dbReference>
<evidence type="ECO:0000313" key="5">
    <source>
        <dbReference type="Proteomes" id="UP000248889"/>
    </source>
</evidence>
<dbReference type="InterPro" id="IPR041664">
    <property type="entry name" value="AAA_16"/>
</dbReference>
<dbReference type="SUPFAM" id="SSF52540">
    <property type="entry name" value="P-loop containing nucleoside triphosphate hydrolases"/>
    <property type="match status" value="1"/>
</dbReference>
<evidence type="ECO:0000259" key="3">
    <source>
        <dbReference type="PROSITE" id="PS50043"/>
    </source>
</evidence>
<dbReference type="Gene3D" id="3.40.50.300">
    <property type="entry name" value="P-loop containing nucleotide triphosphate hydrolases"/>
    <property type="match status" value="1"/>
</dbReference>
<dbReference type="PANTHER" id="PTHR16305">
    <property type="entry name" value="TESTICULAR SOLUBLE ADENYLYL CYCLASE"/>
    <property type="match status" value="1"/>
</dbReference>
<keyword evidence="5" id="KW-1185">Reference proteome</keyword>
<dbReference type="PANTHER" id="PTHR16305:SF35">
    <property type="entry name" value="TRANSCRIPTIONAL ACTIVATOR DOMAIN"/>
    <property type="match status" value="1"/>
</dbReference>
<dbReference type="GO" id="GO:0005524">
    <property type="term" value="F:ATP binding"/>
    <property type="evidence" value="ECO:0007669"/>
    <property type="project" value="UniProtKB-KW"/>
</dbReference>
<name>A0A2X0IWQ5_9ACTN</name>
<dbReference type="GO" id="GO:0004016">
    <property type="term" value="F:adenylate cyclase activity"/>
    <property type="evidence" value="ECO:0007669"/>
    <property type="project" value="TreeGrafter"/>
</dbReference>
<dbReference type="AlphaFoldDB" id="A0A2X0IWQ5"/>
<dbReference type="Pfam" id="PF00196">
    <property type="entry name" value="GerE"/>
    <property type="match status" value="1"/>
</dbReference>
<dbReference type="PRINTS" id="PR00038">
    <property type="entry name" value="HTHLUXR"/>
</dbReference>
<evidence type="ECO:0000313" key="4">
    <source>
        <dbReference type="EMBL" id="RAG82176.1"/>
    </source>
</evidence>
<keyword evidence="1" id="KW-0547">Nucleotide-binding</keyword>
<comment type="caution">
    <text evidence="4">The sequence shown here is derived from an EMBL/GenBank/DDBJ whole genome shotgun (WGS) entry which is preliminary data.</text>
</comment>
<dbReference type="InterPro" id="IPR000792">
    <property type="entry name" value="Tscrpt_reg_LuxR_C"/>
</dbReference>
<dbReference type="CDD" id="cd06170">
    <property type="entry name" value="LuxR_C_like"/>
    <property type="match status" value="1"/>
</dbReference>
<dbReference type="GO" id="GO:0006355">
    <property type="term" value="P:regulation of DNA-templated transcription"/>
    <property type="evidence" value="ECO:0007669"/>
    <property type="project" value="InterPro"/>
</dbReference>
<dbReference type="OrthoDB" id="7053960at2"/>
<dbReference type="InterPro" id="IPR011990">
    <property type="entry name" value="TPR-like_helical_dom_sf"/>
</dbReference>
<protein>
    <submittedName>
        <fullName evidence="4">LuxR family transcriptional regulator</fullName>
    </submittedName>
</protein>
<dbReference type="RefSeq" id="WP_111505912.1">
    <property type="nucleotide sequence ID" value="NZ_QKYN01000121.1"/>
</dbReference>
<feature type="domain" description="HTH luxR-type" evidence="3">
    <location>
        <begin position="854"/>
        <end position="918"/>
    </location>
</feature>
<dbReference type="Gene3D" id="1.10.10.10">
    <property type="entry name" value="Winged helix-like DNA-binding domain superfamily/Winged helix DNA-binding domain"/>
    <property type="match status" value="1"/>
</dbReference>
<dbReference type="Proteomes" id="UP000248889">
    <property type="component" value="Unassembled WGS sequence"/>
</dbReference>
<dbReference type="InterPro" id="IPR016032">
    <property type="entry name" value="Sig_transdc_resp-reg_C-effctor"/>
</dbReference>
<dbReference type="Gene3D" id="1.25.40.10">
    <property type="entry name" value="Tetratricopeptide repeat domain"/>
    <property type="match status" value="1"/>
</dbReference>
<evidence type="ECO:0000256" key="1">
    <source>
        <dbReference type="ARBA" id="ARBA00022741"/>
    </source>
</evidence>
<dbReference type="InterPro" id="IPR036388">
    <property type="entry name" value="WH-like_DNA-bd_sf"/>
</dbReference>
<dbReference type="Pfam" id="PF13191">
    <property type="entry name" value="AAA_16"/>
    <property type="match status" value="1"/>
</dbReference>
<dbReference type="SMART" id="SM00421">
    <property type="entry name" value="HTH_LUXR"/>
    <property type="match status" value="1"/>
</dbReference>
<organism evidence="4 5">
    <name type="scientific">Streptacidiphilus pinicola</name>
    <dbReference type="NCBI Taxonomy" id="2219663"/>
    <lineage>
        <taxon>Bacteria</taxon>
        <taxon>Bacillati</taxon>
        <taxon>Actinomycetota</taxon>
        <taxon>Actinomycetes</taxon>
        <taxon>Kitasatosporales</taxon>
        <taxon>Streptomycetaceae</taxon>
        <taxon>Streptacidiphilus</taxon>
    </lineage>
</organism>